<sequence>MVQVAQLRHQCSKYPYSATENRIVTEMINNYDAKLIQVTEAAERLQDNVIQLRNEQRRLMDEVDAAREQTERIRLTCIMQIIELAAAKGIEKARAIDRLYQIR</sequence>
<name>A0A6H2GZA8_9BACL</name>
<dbReference type="RefSeq" id="WP_168908302.1">
    <property type="nucleotide sequence ID" value="NZ_CP051428.1"/>
</dbReference>
<proteinExistence type="predicted"/>
<keyword evidence="3" id="KW-1185">Reference proteome</keyword>
<protein>
    <submittedName>
        <fullName evidence="2">Uncharacterized protein</fullName>
    </submittedName>
</protein>
<evidence type="ECO:0000313" key="2">
    <source>
        <dbReference type="EMBL" id="QJC52750.1"/>
    </source>
</evidence>
<accession>A0A6H2GZA8</accession>
<reference evidence="2 3" key="1">
    <citation type="submission" date="2020-04" db="EMBL/GenBank/DDBJ databases">
        <title>Novel Paenibacillus strain UniB2 isolated from commercial digestive syrup.</title>
        <authorList>
            <person name="Thorat V."/>
            <person name="Kirdat K."/>
            <person name="Tiwarekar B."/>
            <person name="Yadav A."/>
        </authorList>
    </citation>
    <scope>NUCLEOTIDE SEQUENCE [LARGE SCALE GENOMIC DNA]</scope>
    <source>
        <strain evidence="2 3">UniB2</strain>
    </source>
</reference>
<dbReference type="AlphaFoldDB" id="A0A6H2GZA8"/>
<keyword evidence="1" id="KW-0175">Coiled coil</keyword>
<dbReference type="KEGG" id="palr:HGI30_15050"/>
<gene>
    <name evidence="2" type="ORF">HGI30_15050</name>
</gene>
<evidence type="ECO:0000256" key="1">
    <source>
        <dbReference type="SAM" id="Coils"/>
    </source>
</evidence>
<organism evidence="2 3">
    <name type="scientific">Paenibacillus albicereus</name>
    <dbReference type="NCBI Taxonomy" id="2726185"/>
    <lineage>
        <taxon>Bacteria</taxon>
        <taxon>Bacillati</taxon>
        <taxon>Bacillota</taxon>
        <taxon>Bacilli</taxon>
        <taxon>Bacillales</taxon>
        <taxon>Paenibacillaceae</taxon>
        <taxon>Paenibacillus</taxon>
    </lineage>
</organism>
<dbReference type="EMBL" id="CP051428">
    <property type="protein sequence ID" value="QJC52750.1"/>
    <property type="molecule type" value="Genomic_DNA"/>
</dbReference>
<feature type="coiled-coil region" evidence="1">
    <location>
        <begin position="28"/>
        <end position="69"/>
    </location>
</feature>
<evidence type="ECO:0000313" key="3">
    <source>
        <dbReference type="Proteomes" id="UP000502136"/>
    </source>
</evidence>
<dbReference type="Proteomes" id="UP000502136">
    <property type="component" value="Chromosome"/>
</dbReference>